<evidence type="ECO:0000256" key="2">
    <source>
        <dbReference type="ARBA" id="ARBA00022658"/>
    </source>
</evidence>
<dbReference type="KEGG" id="bfo:118403320"/>
<gene>
    <name evidence="8" type="primary">LOC118403320</name>
</gene>
<evidence type="ECO:0000313" key="8">
    <source>
        <dbReference type="RefSeq" id="XP_035657912.1"/>
    </source>
</evidence>
<dbReference type="Pfam" id="PF05276">
    <property type="entry name" value="SH3BP5"/>
    <property type="match status" value="1"/>
</dbReference>
<dbReference type="OMA" id="ENDMTGK"/>
<evidence type="ECO:0000256" key="6">
    <source>
        <dbReference type="SAM" id="MobiDB-lite"/>
    </source>
</evidence>
<dbReference type="GO" id="GO:0035556">
    <property type="term" value="P:intracellular signal transduction"/>
    <property type="evidence" value="ECO:0000318"/>
    <property type="project" value="GO_Central"/>
</dbReference>
<proteinExistence type="inferred from homology"/>
<dbReference type="PANTHER" id="PTHR19423:SF8">
    <property type="entry name" value="SH3 DOMAIN-BINDING PROTEIN 5-LIKE"/>
    <property type="match status" value="1"/>
</dbReference>
<feature type="region of interest" description="Disordered" evidence="6">
    <location>
        <begin position="404"/>
        <end position="486"/>
    </location>
</feature>
<dbReference type="Proteomes" id="UP000001554">
    <property type="component" value="Chromosome 16"/>
</dbReference>
<comment type="similarity">
    <text evidence="1">Belongs to the SH3BP5 family.</text>
</comment>
<dbReference type="PANTHER" id="PTHR19423">
    <property type="entry name" value="SH3 DOMAIN-BINDING PROTEIN 5"/>
    <property type="match status" value="1"/>
</dbReference>
<dbReference type="RefSeq" id="XP_035657912.1">
    <property type="nucleotide sequence ID" value="XM_035802019.1"/>
</dbReference>
<dbReference type="GO" id="GO:0004860">
    <property type="term" value="F:protein kinase inhibitor activity"/>
    <property type="evidence" value="ECO:0000318"/>
    <property type="project" value="GO_Central"/>
</dbReference>
<evidence type="ECO:0000256" key="1">
    <source>
        <dbReference type="ARBA" id="ARBA00007796"/>
    </source>
</evidence>
<protein>
    <recommendedName>
        <fullName evidence="4">SH3 domain-binding protein 5-like</fullName>
    </recommendedName>
</protein>
<sequence length="547" mass="59796">MASPHQEEELDPRIQEELETLNHAADEINSLELELDDSRAAFRQLLTESTQRLNVLAKKLGSCVDRARPYYQARREAKEAQIETQKAVQRFDRATSMHNAAKEMVAVAENGLLKEGHTFDTTWQEMLNHATTKVNEAEKERFVSEIAHQATARKFNESEQRVKMLQKALKRAIVKSSLATRRSLLQLNALTQQHQLALLPYFEMKAKIQEDLDERKLRVERLEKGVVKHKTEYSLALKNLEEISESIHRQRKERRGSGVGAEAGSPESREDPQGVGETVHLPRPSSLQGKGDAGTTLQKDIHDTTGKENTEDGKVDNVAQENIISPTSSITQEKSLITSPVAAGPTSPVVSSLSEGIVLSPPRNVDPVRIKLQFSPVSSSKISKDSGIADDSVSLNDNKSMEGYAYGISPPKSHSSPGISSSLQRPASSNPSPYLYAPRSHSGILGGEYKTLPHTHSGTGAGSPLRPPRGATKSLDLTESDASPLDDGSIFTSADLLAIKADLERKDSVESLTETGSVSSLSDGVGMGMSLSLSRLSLRLRERSDSI</sequence>
<dbReference type="AlphaFoldDB" id="A0A9J7HH46"/>
<evidence type="ECO:0000256" key="5">
    <source>
        <dbReference type="SAM" id="Coils"/>
    </source>
</evidence>
<dbReference type="GO" id="GO:0005085">
    <property type="term" value="F:guanyl-nucleotide exchange factor activity"/>
    <property type="evidence" value="ECO:0007669"/>
    <property type="project" value="UniProtKB-KW"/>
</dbReference>
<feature type="coiled-coil region" evidence="5">
    <location>
        <begin position="14"/>
        <end position="48"/>
    </location>
</feature>
<feature type="compositionally biased region" description="Basic and acidic residues" evidence="6">
    <location>
        <begin position="299"/>
        <end position="315"/>
    </location>
</feature>
<evidence type="ECO:0000256" key="4">
    <source>
        <dbReference type="ARBA" id="ARBA00040366"/>
    </source>
</evidence>
<dbReference type="GO" id="GO:0005737">
    <property type="term" value="C:cytoplasm"/>
    <property type="evidence" value="ECO:0000318"/>
    <property type="project" value="GO_Central"/>
</dbReference>
<feature type="compositionally biased region" description="Low complexity" evidence="6">
    <location>
        <begin position="407"/>
        <end position="422"/>
    </location>
</feature>
<organism evidence="7 8">
    <name type="scientific">Branchiostoma floridae</name>
    <name type="common">Florida lancelet</name>
    <name type="synonym">Amphioxus</name>
    <dbReference type="NCBI Taxonomy" id="7739"/>
    <lineage>
        <taxon>Eukaryota</taxon>
        <taxon>Metazoa</taxon>
        <taxon>Chordata</taxon>
        <taxon>Cephalochordata</taxon>
        <taxon>Leptocardii</taxon>
        <taxon>Amphioxiformes</taxon>
        <taxon>Branchiostomatidae</taxon>
        <taxon>Branchiostoma</taxon>
    </lineage>
</organism>
<feature type="compositionally biased region" description="Polar residues" evidence="6">
    <location>
        <begin position="423"/>
        <end position="432"/>
    </location>
</feature>
<evidence type="ECO:0000313" key="7">
    <source>
        <dbReference type="Proteomes" id="UP000001554"/>
    </source>
</evidence>
<evidence type="ECO:0000256" key="3">
    <source>
        <dbReference type="ARBA" id="ARBA00023054"/>
    </source>
</evidence>
<dbReference type="OrthoDB" id="446789at2759"/>
<keyword evidence="7" id="KW-1185">Reference proteome</keyword>
<feature type="region of interest" description="Disordered" evidence="6">
    <location>
        <begin position="247"/>
        <end position="318"/>
    </location>
</feature>
<keyword evidence="3 5" id="KW-0175">Coiled coil</keyword>
<accession>A0A9J7HH46</accession>
<reference evidence="7" key="1">
    <citation type="journal article" date="2020" name="Nat. Ecol. Evol.">
        <title>Deeply conserved synteny resolves early events in vertebrate evolution.</title>
        <authorList>
            <person name="Simakov O."/>
            <person name="Marletaz F."/>
            <person name="Yue J.X."/>
            <person name="O'Connell B."/>
            <person name="Jenkins J."/>
            <person name="Brandt A."/>
            <person name="Calef R."/>
            <person name="Tung C.H."/>
            <person name="Huang T.K."/>
            <person name="Schmutz J."/>
            <person name="Satoh N."/>
            <person name="Yu J.K."/>
            <person name="Putnam N.H."/>
            <person name="Green R.E."/>
            <person name="Rokhsar D.S."/>
        </authorList>
    </citation>
    <scope>NUCLEOTIDE SEQUENCE [LARGE SCALE GENOMIC DNA]</scope>
    <source>
        <strain evidence="7">S238N-H82</strain>
    </source>
</reference>
<name>A0A9J7HH46_BRAFL</name>
<dbReference type="InterPro" id="IPR007940">
    <property type="entry name" value="SH3BP5"/>
</dbReference>
<keyword evidence="2" id="KW-0344">Guanine-nucleotide releasing factor</keyword>
<reference evidence="8" key="2">
    <citation type="submission" date="2025-08" db="UniProtKB">
        <authorList>
            <consortium name="RefSeq"/>
        </authorList>
    </citation>
    <scope>IDENTIFICATION</scope>
    <source>
        <strain evidence="8">S238N-H82</strain>
        <tissue evidence="8">Testes</tissue>
    </source>
</reference>
<dbReference type="GeneID" id="118403320"/>